<evidence type="ECO:0000256" key="4">
    <source>
        <dbReference type="RuleBase" id="RU004003"/>
    </source>
</evidence>
<dbReference type="PANTHER" id="PTHR30332:SF17">
    <property type="entry name" value="TYPE IV PILIATION SYSTEM PROTEIN DR_0774-RELATED"/>
    <property type="match status" value="1"/>
</dbReference>
<dbReference type="GO" id="GO:0009279">
    <property type="term" value="C:cell outer membrane"/>
    <property type="evidence" value="ECO:0007669"/>
    <property type="project" value="UniProtKB-SubCell"/>
</dbReference>
<evidence type="ECO:0000256" key="3">
    <source>
        <dbReference type="ARBA" id="ARBA00023136"/>
    </source>
</evidence>
<organism evidence="9 10">
    <name type="scientific">Candidatus Wallbacteria bacterium HGW-Wallbacteria-1</name>
    <dbReference type="NCBI Taxonomy" id="2013854"/>
    <lineage>
        <taxon>Bacteria</taxon>
        <taxon>Candidatus Walliibacteriota</taxon>
    </lineage>
</organism>
<evidence type="ECO:0000256" key="1">
    <source>
        <dbReference type="ARBA" id="ARBA00004370"/>
    </source>
</evidence>
<dbReference type="Pfam" id="PF00263">
    <property type="entry name" value="Secretin"/>
    <property type="match status" value="1"/>
</dbReference>
<name>A0A2N1PTY2_9BACT</name>
<keyword evidence="5" id="KW-0813">Transport</keyword>
<dbReference type="InterPro" id="IPR001775">
    <property type="entry name" value="GspD/PilQ"/>
</dbReference>
<evidence type="ECO:0000313" key="10">
    <source>
        <dbReference type="Proteomes" id="UP000233256"/>
    </source>
</evidence>
<feature type="domain" description="NolW-like" evidence="8">
    <location>
        <begin position="146"/>
        <end position="209"/>
    </location>
</feature>
<evidence type="ECO:0000259" key="8">
    <source>
        <dbReference type="Pfam" id="PF03958"/>
    </source>
</evidence>
<dbReference type="InterPro" id="IPR004846">
    <property type="entry name" value="T2SS/T3SS_dom"/>
</dbReference>
<dbReference type="PANTHER" id="PTHR30332">
    <property type="entry name" value="PROBABLE GENERAL SECRETION PATHWAY PROTEIN D"/>
    <property type="match status" value="1"/>
</dbReference>
<comment type="subcellular location">
    <subcellularLocation>
        <location evidence="5">Cell outer membrane</location>
    </subcellularLocation>
    <subcellularLocation>
        <location evidence="1">Membrane</location>
    </subcellularLocation>
</comment>
<dbReference type="PRINTS" id="PR00811">
    <property type="entry name" value="BCTERIALGSPD"/>
</dbReference>
<protein>
    <submittedName>
        <fullName evidence="9">Uncharacterized protein</fullName>
    </submittedName>
</protein>
<evidence type="ECO:0000256" key="5">
    <source>
        <dbReference type="RuleBase" id="RU004004"/>
    </source>
</evidence>
<comment type="similarity">
    <text evidence="4">Belongs to the bacterial secretin family.</text>
</comment>
<keyword evidence="3 6" id="KW-0472">Membrane</keyword>
<dbReference type="AlphaFoldDB" id="A0A2N1PTY2"/>
<dbReference type="Pfam" id="PF03958">
    <property type="entry name" value="Secretin_N"/>
    <property type="match status" value="1"/>
</dbReference>
<reference evidence="9 10" key="1">
    <citation type="journal article" date="2017" name="ISME J.">
        <title>Potential for microbial H2 and metal transformations associated with novel bacteria and archaea in deep terrestrial subsurface sediments.</title>
        <authorList>
            <person name="Hernsdorf A.W."/>
            <person name="Amano Y."/>
            <person name="Miyakawa K."/>
            <person name="Ise K."/>
            <person name="Suzuki Y."/>
            <person name="Anantharaman K."/>
            <person name="Probst A."/>
            <person name="Burstein D."/>
            <person name="Thomas B.C."/>
            <person name="Banfield J.F."/>
        </authorList>
    </citation>
    <scope>NUCLEOTIDE SEQUENCE [LARGE SCALE GENOMIC DNA]</scope>
    <source>
        <strain evidence="9">HGW-Wallbacteria-1</strain>
    </source>
</reference>
<dbReference type="InterPro" id="IPR005644">
    <property type="entry name" value="NolW-like"/>
</dbReference>
<comment type="caution">
    <text evidence="9">The sequence shown here is derived from an EMBL/GenBank/DDBJ whole genome shotgun (WGS) entry which is preliminary data.</text>
</comment>
<keyword evidence="6" id="KW-0812">Transmembrane</keyword>
<dbReference type="InterPro" id="IPR050810">
    <property type="entry name" value="Bact_Secretion_Sys_Channel"/>
</dbReference>
<evidence type="ECO:0000313" key="9">
    <source>
        <dbReference type="EMBL" id="PKK91801.1"/>
    </source>
</evidence>
<keyword evidence="2" id="KW-0732">Signal</keyword>
<sequence length="447" mass="48977">MCHSADTLNNYGFFFRPMRVESKQGGAAVLYRKNGKSLALFLLMALILSTGVGWAQGGGSEYITINARNLDISDVLKFIVNYTGINVITEKSVKGKVSLTLKDVYYEKALELICKTNGYNFRKIGNTYVIATTKKLSEAFDVGLNKTYRLQFGKASEMEKVLKGVFKQAGSKIDVSTDPRINAVIVSGTQATLDQVSKLIKNIDVPVHQVMMEAKIVEVSTTGMRDIGFSWNWGTDGQANKEIAVINENLAPIANADKYSPAAGPGGPIFSLGDFFRSRLFFKATLEALERNGDSKVLSNPKVSALNGETANIIVGQKVIYGGTSDSPPQEKDVGVKLKITPQINDDGYITADVEPEVSFVAEFVQGIPRIEQRNAKTRVRVKDGEEILIGGLIAENSTTSVEKVPILGNIPILRSLFTRTNRTRDNRELIILITPHIMRRSETGGE</sequence>
<keyword evidence="6" id="KW-1133">Transmembrane helix</keyword>
<feature type="domain" description="Type II/III secretion system secretin-like" evidence="7">
    <location>
        <begin position="288"/>
        <end position="440"/>
    </location>
</feature>
<dbReference type="GO" id="GO:0009306">
    <property type="term" value="P:protein secretion"/>
    <property type="evidence" value="ECO:0007669"/>
    <property type="project" value="InterPro"/>
</dbReference>
<feature type="transmembrane region" description="Helical" evidence="6">
    <location>
        <begin position="38"/>
        <end position="55"/>
    </location>
</feature>
<evidence type="ECO:0000256" key="2">
    <source>
        <dbReference type="ARBA" id="ARBA00022729"/>
    </source>
</evidence>
<dbReference type="EMBL" id="PGXC01000002">
    <property type="protein sequence ID" value="PKK91801.1"/>
    <property type="molecule type" value="Genomic_DNA"/>
</dbReference>
<evidence type="ECO:0000259" key="7">
    <source>
        <dbReference type="Pfam" id="PF00263"/>
    </source>
</evidence>
<gene>
    <name evidence="9" type="ORF">CVV64_03830</name>
</gene>
<evidence type="ECO:0000256" key="6">
    <source>
        <dbReference type="SAM" id="Phobius"/>
    </source>
</evidence>
<dbReference type="Proteomes" id="UP000233256">
    <property type="component" value="Unassembled WGS sequence"/>
</dbReference>
<dbReference type="Gene3D" id="3.30.1370.130">
    <property type="match status" value="1"/>
</dbReference>
<proteinExistence type="inferred from homology"/>
<accession>A0A2N1PTY2</accession>
<dbReference type="InterPro" id="IPR038591">
    <property type="entry name" value="NolW-like_sf"/>
</dbReference>
<dbReference type="GO" id="GO:0015627">
    <property type="term" value="C:type II protein secretion system complex"/>
    <property type="evidence" value="ECO:0007669"/>
    <property type="project" value="TreeGrafter"/>
</dbReference>
<dbReference type="Gene3D" id="3.30.1370.120">
    <property type="match status" value="1"/>
</dbReference>